<organism evidence="2 3">
    <name type="scientific">Paralvinella palmiformis</name>
    <dbReference type="NCBI Taxonomy" id="53620"/>
    <lineage>
        <taxon>Eukaryota</taxon>
        <taxon>Metazoa</taxon>
        <taxon>Spiralia</taxon>
        <taxon>Lophotrochozoa</taxon>
        <taxon>Annelida</taxon>
        <taxon>Polychaeta</taxon>
        <taxon>Sedentaria</taxon>
        <taxon>Canalipalpata</taxon>
        <taxon>Terebellida</taxon>
        <taxon>Terebelliformia</taxon>
        <taxon>Alvinellidae</taxon>
        <taxon>Paralvinella</taxon>
    </lineage>
</organism>
<dbReference type="PROSITE" id="PS50017">
    <property type="entry name" value="DEATH_DOMAIN"/>
    <property type="match status" value="2"/>
</dbReference>
<evidence type="ECO:0000313" key="3">
    <source>
        <dbReference type="Proteomes" id="UP001208570"/>
    </source>
</evidence>
<reference evidence="2" key="1">
    <citation type="journal article" date="2023" name="Mol. Biol. Evol.">
        <title>Third-Generation Sequencing Reveals the Adaptive Role of the Epigenome in Three Deep-Sea Polychaetes.</title>
        <authorList>
            <person name="Perez M."/>
            <person name="Aroh O."/>
            <person name="Sun Y."/>
            <person name="Lan Y."/>
            <person name="Juniper S.K."/>
            <person name="Young C.R."/>
            <person name="Angers B."/>
            <person name="Qian P.Y."/>
        </authorList>
    </citation>
    <scope>NUCLEOTIDE SEQUENCE</scope>
    <source>
        <strain evidence="2">P08H-3</strain>
    </source>
</reference>
<dbReference type="EMBL" id="JAODUP010000565">
    <property type="protein sequence ID" value="KAK2147180.1"/>
    <property type="molecule type" value="Genomic_DNA"/>
</dbReference>
<dbReference type="Proteomes" id="UP001208570">
    <property type="component" value="Unassembled WGS sequence"/>
</dbReference>
<dbReference type="InterPro" id="IPR011029">
    <property type="entry name" value="DEATH-like_dom_sf"/>
</dbReference>
<keyword evidence="3" id="KW-1185">Reference proteome</keyword>
<dbReference type="Gene3D" id="1.10.533.10">
    <property type="entry name" value="Death Domain, Fas"/>
    <property type="match status" value="1"/>
</dbReference>
<name>A0AAD9J7B0_9ANNE</name>
<dbReference type="CDD" id="cd01670">
    <property type="entry name" value="Death"/>
    <property type="match status" value="1"/>
</dbReference>
<evidence type="ECO:0000259" key="1">
    <source>
        <dbReference type="PROSITE" id="PS50017"/>
    </source>
</evidence>
<dbReference type="SUPFAM" id="SSF47986">
    <property type="entry name" value="DEATH domain"/>
    <property type="match status" value="1"/>
</dbReference>
<proteinExistence type="predicted"/>
<evidence type="ECO:0000313" key="2">
    <source>
        <dbReference type="EMBL" id="KAK2147180.1"/>
    </source>
</evidence>
<feature type="domain" description="Death" evidence="1">
    <location>
        <begin position="560"/>
        <end position="595"/>
    </location>
</feature>
<dbReference type="Gene3D" id="1.10.287.1490">
    <property type="match status" value="1"/>
</dbReference>
<dbReference type="GO" id="GO:0007165">
    <property type="term" value="P:signal transduction"/>
    <property type="evidence" value="ECO:0007669"/>
    <property type="project" value="InterPro"/>
</dbReference>
<comment type="caution">
    <text evidence="2">The sequence shown here is derived from an EMBL/GenBank/DDBJ whole genome shotgun (WGS) entry which is preliminary data.</text>
</comment>
<dbReference type="InterPro" id="IPR000488">
    <property type="entry name" value="Death_dom"/>
</dbReference>
<dbReference type="AlphaFoldDB" id="A0AAD9J7B0"/>
<protein>
    <recommendedName>
        <fullName evidence="1">Death domain-containing protein</fullName>
    </recommendedName>
</protein>
<sequence>MDGSRAFRKIDQIPASVEAIRRTVMGVIHAVEGETDIFLQRYLTEIGTPENWAKAITLMCKHLEKDPDTLDDYKDLFQVMQRYRTNQDSARLTEITQLRRMVERGKMFEYIAHSLRNDLVIAYDRYLKKYCLSFLPEAKGQDLQSVRDYENKIIEWKEDVQKRFDAVDKLLDESDEYRNSLINYISHYEHVLSLMEDTCKAMLRVCQPMKKWCTADASYPRRVQEEINIYNRRKMDLRDVSKELEYERDQLNLKLRRREFFIVKLERMIYEVRSRKRFYKRRELELKEHQDKVEADISRKKRDLDEVKSKFQNRKSNSPSVYNYLSDLIESLRGDIWTLEKKTDALTKQANALKHKQFEIQKEVDWLTGEFDASNSMRDKALEKLTKQEEAISLIAEDAIGLDGKIRALKVIREIKLHSSTVKKIYHFGYNPGRIEYKDELDTAFKITARDVGKDWVWLYRQLPFKPPRDSIVRNMDIEVIDRNLRRAPDGHGFTSLAMKSLEKWRRLSTIASLPELVSALKKMKKRDTVRKIQTEMLIDRNLRRAPDGHGFTSLAMKSLEKWRRLSTIASLPELVSALKKMKKRDTVRKIQTEMRALSL</sequence>
<feature type="domain" description="Death" evidence="1">
    <location>
        <begin position="441"/>
        <end position="537"/>
    </location>
</feature>
<accession>A0AAD9J7B0</accession>
<gene>
    <name evidence="2" type="ORF">LSH36_565g02049</name>
</gene>